<dbReference type="OrthoDB" id="2060945at2"/>
<dbReference type="Gene3D" id="3.40.50.1110">
    <property type="entry name" value="SGNH hydrolase"/>
    <property type="match status" value="1"/>
</dbReference>
<dbReference type="InterPro" id="IPR048977">
    <property type="entry name" value="SsfX3-like_N"/>
</dbReference>
<dbReference type="Proteomes" id="UP000238083">
    <property type="component" value="Unassembled WGS sequence"/>
</dbReference>
<evidence type="ECO:0000259" key="1">
    <source>
        <dbReference type="Pfam" id="PF13472"/>
    </source>
</evidence>
<reference evidence="3 4" key="1">
    <citation type="submission" date="2018-03" db="EMBL/GenBank/DDBJ databases">
        <title>Genomic Encyclopedia of Archaeal and Bacterial Type Strains, Phase II (KMG-II): from individual species to whole genera.</title>
        <authorList>
            <person name="Goeker M."/>
        </authorList>
    </citation>
    <scope>NUCLEOTIDE SEQUENCE [LARGE SCALE GENOMIC DNA]</scope>
    <source>
        <strain evidence="3 4">DSM 19711</strain>
    </source>
</reference>
<evidence type="ECO:0000313" key="4">
    <source>
        <dbReference type="Proteomes" id="UP000238083"/>
    </source>
</evidence>
<feature type="domain" description="SsfX3-like N-terminal" evidence="2">
    <location>
        <begin position="11"/>
        <end position="123"/>
    </location>
</feature>
<protein>
    <submittedName>
        <fullName evidence="3">Lysophospholipase L1-like esterase</fullName>
    </submittedName>
</protein>
<dbReference type="EMBL" id="PVZF01000011">
    <property type="protein sequence ID" value="PRY12060.1"/>
    <property type="molecule type" value="Genomic_DNA"/>
</dbReference>
<sequence length="354" mass="38166">MEIPLTEQFVHGALELERTERGVLPHRLPAWARRQFPDPQLLTSEAQPAGVRIAFRGAVTSVELDVVSTRQSHPGVPPRPPGVFDLRVDGELLALTTADDGRVEFHGLPPREGLVEVWLPHAERTELVACRVDGRAGPVADDRPVWLHHGSSLSQGSNAASPSTTWVALSSPGSRLLNLGLGGGCLLDASTARALRDAPADVVSLELGINVVNSDAMRLRAFTPAVHGFLDTVREGHPDTPLLVVTPLYCALHEQTPGPGAFDLDALARGEVRFRATGSAEPGRLTLSALREELARVVRQRQEDDPNLFLVDGLELFGAADEAAHPLPDALHLDPAGHRLVAERFTPHLAPHLR</sequence>
<feature type="domain" description="SGNH hydrolase-type esterase" evidence="1">
    <location>
        <begin position="150"/>
        <end position="340"/>
    </location>
</feature>
<evidence type="ECO:0000259" key="2">
    <source>
        <dbReference type="Pfam" id="PF21181"/>
    </source>
</evidence>
<dbReference type="AlphaFoldDB" id="A0A2T0QZF3"/>
<gene>
    <name evidence="3" type="ORF">CLV37_11116</name>
</gene>
<name>A0A2T0QZF3_9ACTN</name>
<organism evidence="3 4">
    <name type="scientific">Kineococcus rhizosphaerae</name>
    <dbReference type="NCBI Taxonomy" id="559628"/>
    <lineage>
        <taxon>Bacteria</taxon>
        <taxon>Bacillati</taxon>
        <taxon>Actinomycetota</taxon>
        <taxon>Actinomycetes</taxon>
        <taxon>Kineosporiales</taxon>
        <taxon>Kineosporiaceae</taxon>
        <taxon>Kineococcus</taxon>
    </lineage>
</organism>
<dbReference type="InterPro" id="IPR013830">
    <property type="entry name" value="SGNH_hydro"/>
</dbReference>
<dbReference type="Pfam" id="PF21181">
    <property type="entry name" value="SsfX3_N"/>
    <property type="match status" value="1"/>
</dbReference>
<comment type="caution">
    <text evidence="3">The sequence shown here is derived from an EMBL/GenBank/DDBJ whole genome shotgun (WGS) entry which is preliminary data.</text>
</comment>
<dbReference type="Gene3D" id="2.60.120.260">
    <property type="entry name" value="Galactose-binding domain-like"/>
    <property type="match status" value="1"/>
</dbReference>
<evidence type="ECO:0000313" key="3">
    <source>
        <dbReference type="EMBL" id="PRY12060.1"/>
    </source>
</evidence>
<dbReference type="InterPro" id="IPR036514">
    <property type="entry name" value="SGNH_hydro_sf"/>
</dbReference>
<keyword evidence="4" id="KW-1185">Reference proteome</keyword>
<dbReference type="Pfam" id="PF13472">
    <property type="entry name" value="Lipase_GDSL_2"/>
    <property type="match status" value="1"/>
</dbReference>
<dbReference type="SUPFAM" id="SSF52266">
    <property type="entry name" value="SGNH hydrolase"/>
    <property type="match status" value="1"/>
</dbReference>
<proteinExistence type="predicted"/>
<dbReference type="RefSeq" id="WP_106213552.1">
    <property type="nucleotide sequence ID" value="NZ_PVZF01000011.1"/>
</dbReference>
<accession>A0A2T0QZF3</accession>